<dbReference type="Gene3D" id="3.30.430.20">
    <property type="entry name" value="Gnk2 domain, C-X8-C-X2-C motif"/>
    <property type="match status" value="2"/>
</dbReference>
<dbReference type="PANTHER" id="PTHR32099:SF42">
    <property type="entry name" value="CYSTEINE-RICH RECEPTOR-LIKE PROTEIN KINASE 9-RELATED"/>
    <property type="match status" value="1"/>
</dbReference>
<feature type="domain" description="Gnk2-homologous" evidence="5">
    <location>
        <begin position="148"/>
        <end position="259"/>
    </location>
</feature>
<dbReference type="InterPro" id="IPR001245">
    <property type="entry name" value="Ser-Thr/Tyr_kinase_cat_dom"/>
</dbReference>
<feature type="chain" id="PRO_5005296704" description="Gnk2-homologous domain-containing protein" evidence="4">
    <location>
        <begin position="30"/>
        <end position="430"/>
    </location>
</feature>
<dbReference type="Pfam" id="PF01657">
    <property type="entry name" value="Stress-antifung"/>
    <property type="match status" value="2"/>
</dbReference>
<protein>
    <recommendedName>
        <fullName evidence="5">Gnk2-homologous domain-containing protein</fullName>
    </recommendedName>
</protein>
<keyword evidence="3" id="KW-0472">Membrane</keyword>
<dbReference type="PANTHER" id="PTHR32099">
    <property type="entry name" value="CYSTEINE-RICH REPEAT SECRETORY PROTEIN"/>
    <property type="match status" value="1"/>
</dbReference>
<evidence type="ECO:0000256" key="2">
    <source>
        <dbReference type="ARBA" id="ARBA00022737"/>
    </source>
</evidence>
<evidence type="ECO:0000256" key="1">
    <source>
        <dbReference type="ARBA" id="ARBA00022729"/>
    </source>
</evidence>
<dbReference type="Gene3D" id="1.10.510.10">
    <property type="entry name" value="Transferase(Phosphotransferase) domain 1"/>
    <property type="match status" value="1"/>
</dbReference>
<sequence length="430" mass="47014">MAYFATSWSPSLPFLISALICLANHIAVAQPEHVRSLCPDTETVAPTSQYQTNVDTLIFFLSSNTTRWKIAYNATAGNGANQVYGSYFCRYDQTSAFCEECISLAIDSLIADCRGRKESIVWYDQCFVRYSNESFYGTMIDAPMIAYWNTQNPVGIQNITSNQTAFMQVLLGVLGVVSSQAANGGPPQMYATEEDTFVGNLTSMSTIFSLAQCTPDISMSDCSTCLQMTIGNVTELCDMKGGCNVMCPNCNIRYDINAFYGDALTPLSVPSPPPSSGDASRRNALIVGISISAGVILLGACIFVWKMKSKKALTVKYSGAALVTEAEEIESVESLNGYMAPEYIAAGYFSVKSDVYSFGIIILELVSGLRKKYFRQQENNESLVYRSVPLPSPTVPLFVTGDTDNSIERGTDQPAIVLEVMENITELYPR</sequence>
<dbReference type="InterPro" id="IPR002902">
    <property type="entry name" value="GNK2"/>
</dbReference>
<organism evidence="6 7">
    <name type="scientific">Beta vulgaris subsp. vulgaris</name>
    <name type="common">Beet</name>
    <dbReference type="NCBI Taxonomy" id="3555"/>
    <lineage>
        <taxon>Eukaryota</taxon>
        <taxon>Viridiplantae</taxon>
        <taxon>Streptophyta</taxon>
        <taxon>Embryophyta</taxon>
        <taxon>Tracheophyta</taxon>
        <taxon>Spermatophyta</taxon>
        <taxon>Magnoliopsida</taxon>
        <taxon>eudicotyledons</taxon>
        <taxon>Gunneridae</taxon>
        <taxon>Pentapetalae</taxon>
        <taxon>Caryophyllales</taxon>
        <taxon>Chenopodiaceae</taxon>
        <taxon>Betoideae</taxon>
        <taxon>Beta</taxon>
    </lineage>
</organism>
<dbReference type="Gramene" id="KMT04036">
    <property type="protein sequence ID" value="KMT04036"/>
    <property type="gene ID" value="BVRB_8g186370"/>
</dbReference>
<dbReference type="eggNOG" id="ENOG502QWDY">
    <property type="taxonomic scope" value="Eukaryota"/>
</dbReference>
<evidence type="ECO:0000313" key="6">
    <source>
        <dbReference type="EMBL" id="KMT04036.1"/>
    </source>
</evidence>
<dbReference type="GO" id="GO:0004672">
    <property type="term" value="F:protein kinase activity"/>
    <property type="evidence" value="ECO:0007669"/>
    <property type="project" value="InterPro"/>
</dbReference>
<keyword evidence="2" id="KW-0677">Repeat</keyword>
<keyword evidence="3" id="KW-1133">Transmembrane helix</keyword>
<keyword evidence="7" id="KW-1185">Reference proteome</keyword>
<dbReference type="CDD" id="cd23509">
    <property type="entry name" value="Gnk2-like"/>
    <property type="match status" value="2"/>
</dbReference>
<dbReference type="Pfam" id="PF07714">
    <property type="entry name" value="PK_Tyr_Ser-Thr"/>
    <property type="match status" value="1"/>
</dbReference>
<keyword evidence="3" id="KW-0812">Transmembrane</keyword>
<evidence type="ECO:0000259" key="5">
    <source>
        <dbReference type="PROSITE" id="PS51473"/>
    </source>
</evidence>
<gene>
    <name evidence="6" type="ORF">BVRB_8g186370</name>
</gene>
<dbReference type="OMA" id="TSAFCEE"/>
<evidence type="ECO:0000256" key="4">
    <source>
        <dbReference type="SAM" id="SignalP"/>
    </source>
</evidence>
<accession>A0A0J8EM34</accession>
<dbReference type="InterPro" id="IPR038408">
    <property type="entry name" value="GNK2_sf"/>
</dbReference>
<proteinExistence type="predicted"/>
<evidence type="ECO:0000256" key="3">
    <source>
        <dbReference type="SAM" id="Phobius"/>
    </source>
</evidence>
<dbReference type="EMBL" id="KQ090159">
    <property type="protein sequence ID" value="KMT04036.1"/>
    <property type="molecule type" value="Genomic_DNA"/>
</dbReference>
<dbReference type="OrthoDB" id="1662727at2759"/>
<dbReference type="AlphaFoldDB" id="A0A0J8EM34"/>
<dbReference type="InterPro" id="IPR011009">
    <property type="entry name" value="Kinase-like_dom_sf"/>
</dbReference>
<dbReference type="Proteomes" id="UP000035740">
    <property type="component" value="Chromosome 8"/>
</dbReference>
<feature type="transmembrane region" description="Helical" evidence="3">
    <location>
        <begin position="284"/>
        <end position="305"/>
    </location>
</feature>
<dbReference type="PROSITE" id="PS51473">
    <property type="entry name" value="GNK2"/>
    <property type="match status" value="2"/>
</dbReference>
<feature type="domain" description="Gnk2-homologous" evidence="5">
    <location>
        <begin position="32"/>
        <end position="135"/>
    </location>
</feature>
<dbReference type="SUPFAM" id="SSF56112">
    <property type="entry name" value="Protein kinase-like (PK-like)"/>
    <property type="match status" value="1"/>
</dbReference>
<evidence type="ECO:0000313" key="7">
    <source>
        <dbReference type="Proteomes" id="UP000035740"/>
    </source>
</evidence>
<keyword evidence="1 4" id="KW-0732">Signal</keyword>
<reference evidence="6 7" key="1">
    <citation type="journal article" date="2014" name="Nature">
        <title>The genome of the recently domesticated crop plant sugar beet (Beta vulgaris).</title>
        <authorList>
            <person name="Dohm J.C."/>
            <person name="Minoche A.E."/>
            <person name="Holtgrawe D."/>
            <person name="Capella-Gutierrez S."/>
            <person name="Zakrzewski F."/>
            <person name="Tafer H."/>
            <person name="Rupp O."/>
            <person name="Sorensen T.R."/>
            <person name="Stracke R."/>
            <person name="Reinhardt R."/>
            <person name="Goesmann A."/>
            <person name="Kraft T."/>
            <person name="Schulz B."/>
            <person name="Stadler P.F."/>
            <person name="Schmidt T."/>
            <person name="Gabaldon T."/>
            <person name="Lehrach H."/>
            <person name="Weisshaar B."/>
            <person name="Himmelbauer H."/>
        </authorList>
    </citation>
    <scope>NUCLEOTIDE SEQUENCE [LARGE SCALE GENOMIC DNA]</scope>
    <source>
        <tissue evidence="6">Taproot</tissue>
    </source>
</reference>
<feature type="signal peptide" evidence="4">
    <location>
        <begin position="1"/>
        <end position="29"/>
    </location>
</feature>
<name>A0A0J8EM34_BETVV</name>